<proteinExistence type="inferred from homology"/>
<dbReference type="Gene3D" id="3.40.50.2300">
    <property type="match status" value="1"/>
</dbReference>
<dbReference type="InterPro" id="IPR017867">
    <property type="entry name" value="Tyr_phospatase_low_mol_wt"/>
</dbReference>
<dbReference type="EMBL" id="MU001633">
    <property type="protein sequence ID" value="KAF2485033.1"/>
    <property type="molecule type" value="Genomic_DNA"/>
</dbReference>
<organism evidence="6 7">
    <name type="scientific">Neohortaea acidophila</name>
    <dbReference type="NCBI Taxonomy" id="245834"/>
    <lineage>
        <taxon>Eukaryota</taxon>
        <taxon>Fungi</taxon>
        <taxon>Dikarya</taxon>
        <taxon>Ascomycota</taxon>
        <taxon>Pezizomycotina</taxon>
        <taxon>Dothideomycetes</taxon>
        <taxon>Dothideomycetidae</taxon>
        <taxon>Mycosphaerellales</taxon>
        <taxon>Teratosphaeriaceae</taxon>
        <taxon>Neohortaea</taxon>
    </lineage>
</organism>
<dbReference type="Pfam" id="PF01451">
    <property type="entry name" value="LMWPc"/>
    <property type="match status" value="1"/>
</dbReference>
<dbReference type="InterPro" id="IPR036196">
    <property type="entry name" value="Ptyr_pPase_sf"/>
</dbReference>
<dbReference type="AlphaFoldDB" id="A0A6A6Q021"/>
<dbReference type="CDD" id="cd16343">
    <property type="entry name" value="LMWPTP"/>
    <property type="match status" value="1"/>
</dbReference>
<sequence length="197" mass="21919">MASGTRSQTTDTSTSPTHHGEGASVLFVCLGNICRSPMAEGVFRHLTRFNTPHQHPAIARIDSCGTGAYHAGSQPDPRTILVLADKGGITDYRHKARRIKVPTDFEEFDYILAMDESNYVDLLEMGRRAVRKGVLSEALLKKVRLYGSFGGRAVDEVVEDPWYDDGRDGFEVAFEQVERFGKGLLKRIETDAKRSID</sequence>
<dbReference type="PRINTS" id="PR00719">
    <property type="entry name" value="LMWPTPASE"/>
</dbReference>
<evidence type="ECO:0000256" key="2">
    <source>
        <dbReference type="ARBA" id="ARBA00022801"/>
    </source>
</evidence>
<evidence type="ECO:0000256" key="4">
    <source>
        <dbReference type="PIRSR" id="PIRSR617867-1"/>
    </source>
</evidence>
<keyword evidence="7" id="KW-1185">Reference proteome</keyword>
<feature type="active site" description="Proton donor" evidence="4">
    <location>
        <position position="160"/>
    </location>
</feature>
<keyword evidence="3" id="KW-0904">Protein phosphatase</keyword>
<dbReference type="PANTHER" id="PTHR11717">
    <property type="entry name" value="LOW MOLECULAR WEIGHT PROTEIN TYROSINE PHOSPHATASE"/>
    <property type="match status" value="1"/>
</dbReference>
<comment type="similarity">
    <text evidence="1">Belongs to the low molecular weight phosphotyrosine protein phosphatase family.</text>
</comment>
<feature type="active site" description="Nucleophile" evidence="4">
    <location>
        <position position="29"/>
    </location>
</feature>
<dbReference type="InterPro" id="IPR050438">
    <property type="entry name" value="LMW_PTPase"/>
</dbReference>
<name>A0A6A6Q021_9PEZI</name>
<accession>A0A6A6Q021</accession>
<keyword evidence="2" id="KW-0378">Hydrolase</keyword>
<evidence type="ECO:0000313" key="6">
    <source>
        <dbReference type="EMBL" id="KAF2485033.1"/>
    </source>
</evidence>
<dbReference type="GeneID" id="54471808"/>
<gene>
    <name evidence="6" type="ORF">BDY17DRAFT_247295</name>
</gene>
<evidence type="ECO:0000256" key="3">
    <source>
        <dbReference type="ARBA" id="ARBA00022912"/>
    </source>
</evidence>
<dbReference type="InterPro" id="IPR023485">
    <property type="entry name" value="Ptyr_pPase"/>
</dbReference>
<dbReference type="PANTHER" id="PTHR11717:SF7">
    <property type="entry name" value="LOW MOLECULAR WEIGHT PHOSPHOTYROSINE PROTEIN PHOSPHATASE"/>
    <property type="match status" value="1"/>
</dbReference>
<dbReference type="SMART" id="SM00226">
    <property type="entry name" value="LMWPc"/>
    <property type="match status" value="1"/>
</dbReference>
<feature type="active site" evidence="4">
    <location>
        <position position="35"/>
    </location>
</feature>
<evidence type="ECO:0000256" key="1">
    <source>
        <dbReference type="ARBA" id="ARBA00011063"/>
    </source>
</evidence>
<dbReference type="RefSeq" id="XP_033591602.1">
    <property type="nucleotide sequence ID" value="XM_033730806.1"/>
</dbReference>
<dbReference type="GO" id="GO:0004725">
    <property type="term" value="F:protein tyrosine phosphatase activity"/>
    <property type="evidence" value="ECO:0007669"/>
    <property type="project" value="InterPro"/>
</dbReference>
<protein>
    <submittedName>
        <fullName evidence="6">Tyrosine protein phosphatase 1</fullName>
    </submittedName>
</protein>
<evidence type="ECO:0000313" key="7">
    <source>
        <dbReference type="Proteomes" id="UP000799767"/>
    </source>
</evidence>
<evidence type="ECO:0000259" key="5">
    <source>
        <dbReference type="SMART" id="SM00226"/>
    </source>
</evidence>
<reference evidence="6" key="1">
    <citation type="journal article" date="2020" name="Stud. Mycol.">
        <title>101 Dothideomycetes genomes: a test case for predicting lifestyles and emergence of pathogens.</title>
        <authorList>
            <person name="Haridas S."/>
            <person name="Albert R."/>
            <person name="Binder M."/>
            <person name="Bloem J."/>
            <person name="Labutti K."/>
            <person name="Salamov A."/>
            <person name="Andreopoulos B."/>
            <person name="Baker S."/>
            <person name="Barry K."/>
            <person name="Bills G."/>
            <person name="Bluhm B."/>
            <person name="Cannon C."/>
            <person name="Castanera R."/>
            <person name="Culley D."/>
            <person name="Daum C."/>
            <person name="Ezra D."/>
            <person name="Gonzalez J."/>
            <person name="Henrissat B."/>
            <person name="Kuo A."/>
            <person name="Liang C."/>
            <person name="Lipzen A."/>
            <person name="Lutzoni F."/>
            <person name="Magnuson J."/>
            <person name="Mondo S."/>
            <person name="Nolan M."/>
            <person name="Ohm R."/>
            <person name="Pangilinan J."/>
            <person name="Park H.-J."/>
            <person name="Ramirez L."/>
            <person name="Alfaro M."/>
            <person name="Sun H."/>
            <person name="Tritt A."/>
            <person name="Yoshinaga Y."/>
            <person name="Zwiers L.-H."/>
            <person name="Turgeon B."/>
            <person name="Goodwin S."/>
            <person name="Spatafora J."/>
            <person name="Crous P."/>
            <person name="Grigoriev I."/>
        </authorList>
    </citation>
    <scope>NUCLEOTIDE SEQUENCE</scope>
    <source>
        <strain evidence="6">CBS 113389</strain>
    </source>
</reference>
<dbReference type="SUPFAM" id="SSF52788">
    <property type="entry name" value="Phosphotyrosine protein phosphatases I"/>
    <property type="match status" value="1"/>
</dbReference>
<dbReference type="Proteomes" id="UP000799767">
    <property type="component" value="Unassembled WGS sequence"/>
</dbReference>
<dbReference type="OrthoDB" id="3388at2759"/>
<feature type="domain" description="Phosphotyrosine protein phosphatase I" evidence="5">
    <location>
        <begin position="23"/>
        <end position="187"/>
    </location>
</feature>